<sequence length="99" mass="11141">MVDFSVDYGQLGDMSRTLNQADKNWESEVHNIDVDSAQGENGLGDDSVADSTNRVNDNLKQRLSNLQQSVHVLNRFIESVTMQTSNVDDKLSVEIEKRQ</sequence>
<accession>A0A318M216</accession>
<organism evidence="2 3">
    <name type="scientific">Bifidobacterium asteroides</name>
    <dbReference type="NCBI Taxonomy" id="1684"/>
    <lineage>
        <taxon>Bacteria</taxon>
        <taxon>Bacillati</taxon>
        <taxon>Actinomycetota</taxon>
        <taxon>Actinomycetes</taxon>
        <taxon>Bifidobacteriales</taxon>
        <taxon>Bifidobacteriaceae</taxon>
        <taxon>Bifidobacterium</taxon>
    </lineage>
</organism>
<dbReference type="Proteomes" id="UP000247744">
    <property type="component" value="Unassembled WGS sequence"/>
</dbReference>
<dbReference type="AlphaFoldDB" id="A0A318M216"/>
<comment type="caution">
    <text evidence="2">The sequence shown here is derived from an EMBL/GenBank/DDBJ whole genome shotgun (WGS) entry which is preliminary data.</text>
</comment>
<gene>
    <name evidence="2" type="ORF">DKK75_06560</name>
</gene>
<protein>
    <submittedName>
        <fullName evidence="2">Uncharacterized protein</fullName>
    </submittedName>
</protein>
<evidence type="ECO:0000313" key="2">
    <source>
        <dbReference type="EMBL" id="PXY81406.1"/>
    </source>
</evidence>
<proteinExistence type="predicted"/>
<evidence type="ECO:0000256" key="1">
    <source>
        <dbReference type="SAM" id="MobiDB-lite"/>
    </source>
</evidence>
<name>A0A318M216_9BIFI</name>
<dbReference type="RefSeq" id="WP_110452635.1">
    <property type="nucleotide sequence ID" value="NZ_QGLL01000009.1"/>
</dbReference>
<feature type="region of interest" description="Disordered" evidence="1">
    <location>
        <begin position="33"/>
        <end position="55"/>
    </location>
</feature>
<reference evidence="2 3" key="1">
    <citation type="submission" date="2018-05" db="EMBL/GenBank/DDBJ databases">
        <title>Reference genomes for bee gut microbiota database.</title>
        <authorList>
            <person name="Ellegaard K.M."/>
        </authorList>
    </citation>
    <scope>NUCLEOTIDE SEQUENCE [LARGE SCALE GENOMIC DNA]</scope>
    <source>
        <strain evidence="2 3">ESL0200</strain>
    </source>
</reference>
<evidence type="ECO:0000313" key="3">
    <source>
        <dbReference type="Proteomes" id="UP000247744"/>
    </source>
</evidence>
<dbReference type="EMBL" id="QGLL01000009">
    <property type="protein sequence ID" value="PXY81406.1"/>
    <property type="molecule type" value="Genomic_DNA"/>
</dbReference>